<dbReference type="Gene3D" id="3.40.50.300">
    <property type="entry name" value="P-loop containing nucleotide triphosphate hydrolases"/>
    <property type="match status" value="2"/>
</dbReference>
<dbReference type="InterPro" id="IPR050534">
    <property type="entry name" value="Coronavir_polyprotein_1ab"/>
</dbReference>
<protein>
    <submittedName>
        <fullName evidence="6">AAA domain-containing protein</fullName>
    </submittedName>
</protein>
<dbReference type="GO" id="GO:0016787">
    <property type="term" value="F:hydrolase activity"/>
    <property type="evidence" value="ECO:0007669"/>
    <property type="project" value="UniProtKB-KW"/>
</dbReference>
<dbReference type="Pfam" id="PF13087">
    <property type="entry name" value="AAA_12"/>
    <property type="match status" value="1"/>
</dbReference>
<name>A0A9P7ZUT8_9HYPO</name>
<dbReference type="OrthoDB" id="6513042at2759"/>
<evidence type="ECO:0000313" key="6">
    <source>
        <dbReference type="EMBL" id="KAG9258640.1"/>
    </source>
</evidence>
<dbReference type="PANTHER" id="PTHR43788:SF8">
    <property type="entry name" value="DNA-BINDING PROTEIN SMUBP-2"/>
    <property type="match status" value="1"/>
</dbReference>
<organism evidence="6 7">
    <name type="scientific">Emericellopsis atlantica</name>
    <dbReference type="NCBI Taxonomy" id="2614577"/>
    <lineage>
        <taxon>Eukaryota</taxon>
        <taxon>Fungi</taxon>
        <taxon>Dikarya</taxon>
        <taxon>Ascomycota</taxon>
        <taxon>Pezizomycotina</taxon>
        <taxon>Sordariomycetes</taxon>
        <taxon>Hypocreomycetidae</taxon>
        <taxon>Hypocreales</taxon>
        <taxon>Bionectriaceae</taxon>
        <taxon>Emericellopsis</taxon>
    </lineage>
</organism>
<dbReference type="GeneID" id="70292784"/>
<proteinExistence type="predicted"/>
<reference evidence="6" key="1">
    <citation type="journal article" date="2021" name="IMA Fungus">
        <title>Genomic characterization of three marine fungi, including Emericellopsis atlantica sp. nov. with signatures of a generalist lifestyle and marine biomass degradation.</title>
        <authorList>
            <person name="Hagestad O.C."/>
            <person name="Hou L."/>
            <person name="Andersen J.H."/>
            <person name="Hansen E.H."/>
            <person name="Altermark B."/>
            <person name="Li C."/>
            <person name="Kuhnert E."/>
            <person name="Cox R.J."/>
            <person name="Crous P.W."/>
            <person name="Spatafora J.W."/>
            <person name="Lail K."/>
            <person name="Amirebrahimi M."/>
            <person name="Lipzen A."/>
            <person name="Pangilinan J."/>
            <person name="Andreopoulos W."/>
            <person name="Hayes R.D."/>
            <person name="Ng V."/>
            <person name="Grigoriev I.V."/>
            <person name="Jackson S.A."/>
            <person name="Sutton T.D.S."/>
            <person name="Dobson A.D.W."/>
            <person name="Rama T."/>
        </authorList>
    </citation>
    <scope>NUCLEOTIDE SEQUENCE</scope>
    <source>
        <strain evidence="6">TS7</strain>
    </source>
</reference>
<evidence type="ECO:0000259" key="5">
    <source>
        <dbReference type="Pfam" id="PF13087"/>
    </source>
</evidence>
<dbReference type="InterPro" id="IPR027417">
    <property type="entry name" value="P-loop_NTPase"/>
</dbReference>
<sequence>MAQYANSILSIVETAQRKARVSEFLDLHVRMPMGNVAISAEAASEKDFEGYIKGQYLRVRFSLQGDAQVEVDNWGMPYKNKDSQCEAWLNGDKSVANIRLLDFLQGPDFYITAKRSNNADGFLKKCTQALELEKVEQFPYGEEHFWSIARYRESSEYIKGEQFGLCMRFDDDNAHVSAISQAVVQDQYWVAEEAINIFCQKRPAHAVPKGPEYPEAKFAESWSRLQNQDTDQAGLCFFDNTEDLTVPLDFNVWNWGKDADARKHFIGARVIEAPNAIPVLKNHGIQENDFVLDITGCPQGFTEKDPPLKFAQFASRTVADAALNKDRGSWNTVTIALDPQLGDAEQLVNSVWELREGGMPTNPLAYGVVDKRMPTPIQTFKHDAPTAELKLAMARHREIWSGRGFWRTQLAAANPSLLDTSPEAKLASMSLKPLSLGEREWSLPTADLLPEDSLYWAALQCEVDADDQAQFERHMAQVPLGIAIISAGAGYGKTTRVAVATLSLTDRVKKVYASGPTHIAVNNFVERTDRVDVAAVAYCREGECGDENRVRRFIVRGRLADDNVRAARRLLENPDATEAELFPWQVGRNNRWQLHLSLAYWVLKALGSPAVPELVETDPEAIWELRAQLVSVHGGQAMVDAIKARDWDAIVADDNISGKSLETYMKMLLKKADIVFSTPAMSNKGEHWAWKRLNTAGYAVDEAANMKRADMTRVWGNSSLPIVMAGDGEFITVYAYTRMEKADYCADEQLEPTVMTERNQDAEGRYLNRHFQDGKVSAMQWFKAHGWPVYVLVKQYRMAKGMMDAICPIIYPDVDLVYAPSCDIDQEQHALGILLDQFLRQRFDTIQPAPADRLYPAFLHCPETSTYTNPVTHGKSNSQQCFVQWIEGQGKTIERSQLVIICPYKANLGVLEMLRKQAKYRCLDGVPPAATVDSYQGKEGDLVCVVLGTTRQSTAGFTSNRNRLNVMCTRQRCGLVLVGDVHVMGAVDGVEDAPKPMAKGKGGKARGGKVQRSYTATGEATFSNVTGPLQDLLKWLGAKKRVGILKSVAENMGSKEEL</sequence>
<dbReference type="EMBL" id="MU251243">
    <property type="protein sequence ID" value="KAG9258640.1"/>
    <property type="molecule type" value="Genomic_DNA"/>
</dbReference>
<evidence type="ECO:0000256" key="4">
    <source>
        <dbReference type="ARBA" id="ARBA00022840"/>
    </source>
</evidence>
<evidence type="ECO:0000313" key="7">
    <source>
        <dbReference type="Proteomes" id="UP000887229"/>
    </source>
</evidence>
<feature type="domain" description="DNA2/NAM7 helicase-like C-terminal" evidence="5">
    <location>
        <begin position="778"/>
        <end position="981"/>
    </location>
</feature>
<keyword evidence="2" id="KW-0378">Hydrolase</keyword>
<dbReference type="GO" id="GO:0043139">
    <property type="term" value="F:5'-3' DNA helicase activity"/>
    <property type="evidence" value="ECO:0007669"/>
    <property type="project" value="TreeGrafter"/>
</dbReference>
<comment type="caution">
    <text evidence="6">The sequence shown here is derived from an EMBL/GenBank/DDBJ whole genome shotgun (WGS) entry which is preliminary data.</text>
</comment>
<dbReference type="GO" id="GO:0005524">
    <property type="term" value="F:ATP binding"/>
    <property type="evidence" value="ECO:0007669"/>
    <property type="project" value="UniProtKB-KW"/>
</dbReference>
<keyword evidence="4" id="KW-0067">ATP-binding</keyword>
<dbReference type="AlphaFoldDB" id="A0A9P7ZUT8"/>
<evidence type="ECO:0000256" key="2">
    <source>
        <dbReference type="ARBA" id="ARBA00022801"/>
    </source>
</evidence>
<accession>A0A9P7ZUT8</accession>
<dbReference type="Proteomes" id="UP000887229">
    <property type="component" value="Unassembled WGS sequence"/>
</dbReference>
<keyword evidence="3" id="KW-0347">Helicase</keyword>
<evidence type="ECO:0000256" key="3">
    <source>
        <dbReference type="ARBA" id="ARBA00022806"/>
    </source>
</evidence>
<evidence type="ECO:0000256" key="1">
    <source>
        <dbReference type="ARBA" id="ARBA00022741"/>
    </source>
</evidence>
<dbReference type="InterPro" id="IPR041679">
    <property type="entry name" value="DNA2/NAM7-like_C"/>
</dbReference>
<keyword evidence="1" id="KW-0547">Nucleotide-binding</keyword>
<dbReference type="SUPFAM" id="SSF52540">
    <property type="entry name" value="P-loop containing nucleoside triphosphate hydrolases"/>
    <property type="match status" value="1"/>
</dbReference>
<gene>
    <name evidence="6" type="ORF">F5Z01DRAFT_632715</name>
</gene>
<keyword evidence="7" id="KW-1185">Reference proteome</keyword>
<dbReference type="RefSeq" id="XP_046122564.1">
    <property type="nucleotide sequence ID" value="XM_046261881.1"/>
</dbReference>
<dbReference type="PANTHER" id="PTHR43788">
    <property type="entry name" value="DNA2/NAM7 HELICASE FAMILY MEMBER"/>
    <property type="match status" value="1"/>
</dbReference>